<dbReference type="AlphaFoldDB" id="X6ME45"/>
<dbReference type="PROSITE" id="PS50206">
    <property type="entry name" value="RHODANESE_3"/>
    <property type="match status" value="1"/>
</dbReference>
<dbReference type="PROSITE" id="PS00380">
    <property type="entry name" value="RHODANESE_1"/>
    <property type="match status" value="1"/>
</dbReference>
<feature type="domain" description="Rhodanese" evidence="2">
    <location>
        <begin position="75"/>
        <end position="106"/>
    </location>
</feature>
<dbReference type="Gene3D" id="3.40.250.10">
    <property type="entry name" value="Rhodanese-like domain"/>
    <property type="match status" value="1"/>
</dbReference>
<reference evidence="3 4" key="1">
    <citation type="journal article" date="2013" name="Curr. Biol.">
        <title>The Genome of the Foraminiferan Reticulomyxa filosa.</title>
        <authorList>
            <person name="Glockner G."/>
            <person name="Hulsmann N."/>
            <person name="Schleicher M."/>
            <person name="Noegel A.A."/>
            <person name="Eichinger L."/>
            <person name="Gallinger C."/>
            <person name="Pawlowski J."/>
            <person name="Sierra R."/>
            <person name="Euteneuer U."/>
            <person name="Pillet L."/>
            <person name="Moustafa A."/>
            <person name="Platzer M."/>
            <person name="Groth M."/>
            <person name="Szafranski K."/>
            <person name="Schliwa M."/>
        </authorList>
    </citation>
    <scope>NUCLEOTIDE SEQUENCE [LARGE SCALE GENOMIC DNA]</scope>
</reference>
<sequence length="209" mass="25125">MFVYFSFTYFFLKKIAFCFFWHKSMHSYEVVVCDDIHIESVKIMIVHIFEATDFNVFFFFFLCVYLIHMIVRSRDISKQLVIDLSHEQGYRRGHVPGAVNLSLEKFNFTRKVDVHGGITRGLTVSLFFFLIKKKKRHYFFGYEIYNVMKNLGLSNDTSETILYDNSTLVCYDIFIYICYILYVVEPKRMMCFQQQCVHFSWTIFDKSKR</sequence>
<accession>X6ME45</accession>
<comment type="caution">
    <text evidence="3">The sequence shown here is derived from an EMBL/GenBank/DDBJ whole genome shotgun (WGS) entry which is preliminary data.</text>
</comment>
<keyword evidence="1" id="KW-1133">Transmembrane helix</keyword>
<dbReference type="InterPro" id="IPR001307">
    <property type="entry name" value="Thiosulphate_STrfase_CS"/>
</dbReference>
<feature type="transmembrane region" description="Helical" evidence="1">
    <location>
        <begin position="54"/>
        <end position="71"/>
    </location>
</feature>
<proteinExistence type="predicted"/>
<evidence type="ECO:0000256" key="1">
    <source>
        <dbReference type="SAM" id="Phobius"/>
    </source>
</evidence>
<name>X6ME45_RETFI</name>
<evidence type="ECO:0000259" key="2">
    <source>
        <dbReference type="PROSITE" id="PS50206"/>
    </source>
</evidence>
<gene>
    <name evidence="3" type="ORF">RFI_25091</name>
</gene>
<dbReference type="InterPro" id="IPR001763">
    <property type="entry name" value="Rhodanese-like_dom"/>
</dbReference>
<keyword evidence="1" id="KW-0472">Membrane</keyword>
<dbReference type="Proteomes" id="UP000023152">
    <property type="component" value="Unassembled WGS sequence"/>
</dbReference>
<keyword evidence="1" id="KW-0812">Transmembrane</keyword>
<feature type="transmembrane region" description="Helical" evidence="1">
    <location>
        <begin position="166"/>
        <end position="184"/>
    </location>
</feature>
<dbReference type="GO" id="GO:0004792">
    <property type="term" value="F:thiosulfate-cyanide sulfurtransferase activity"/>
    <property type="evidence" value="ECO:0007669"/>
    <property type="project" value="InterPro"/>
</dbReference>
<protein>
    <recommendedName>
        <fullName evidence="2">Rhodanese domain-containing protein</fullName>
    </recommendedName>
</protein>
<dbReference type="SUPFAM" id="SSF52821">
    <property type="entry name" value="Rhodanese/Cell cycle control phosphatase"/>
    <property type="match status" value="1"/>
</dbReference>
<evidence type="ECO:0000313" key="4">
    <source>
        <dbReference type="Proteomes" id="UP000023152"/>
    </source>
</evidence>
<dbReference type="EMBL" id="ASPP01021545">
    <property type="protein sequence ID" value="ETO12283.1"/>
    <property type="molecule type" value="Genomic_DNA"/>
</dbReference>
<organism evidence="3 4">
    <name type="scientific">Reticulomyxa filosa</name>
    <dbReference type="NCBI Taxonomy" id="46433"/>
    <lineage>
        <taxon>Eukaryota</taxon>
        <taxon>Sar</taxon>
        <taxon>Rhizaria</taxon>
        <taxon>Retaria</taxon>
        <taxon>Foraminifera</taxon>
        <taxon>Monothalamids</taxon>
        <taxon>Reticulomyxidae</taxon>
        <taxon>Reticulomyxa</taxon>
    </lineage>
</organism>
<evidence type="ECO:0000313" key="3">
    <source>
        <dbReference type="EMBL" id="ETO12283.1"/>
    </source>
</evidence>
<keyword evidence="4" id="KW-1185">Reference proteome</keyword>
<dbReference type="InterPro" id="IPR036873">
    <property type="entry name" value="Rhodanese-like_dom_sf"/>
</dbReference>
<feature type="transmembrane region" description="Helical" evidence="1">
    <location>
        <begin position="112"/>
        <end position="131"/>
    </location>
</feature>